<keyword evidence="5" id="KW-0378">Hydrolase</keyword>
<dbReference type="InterPro" id="IPR036265">
    <property type="entry name" value="HIT-like_sf"/>
</dbReference>
<organism evidence="5 6">
    <name type="scientific">Kutzneria buriramensis</name>
    <dbReference type="NCBI Taxonomy" id="1045776"/>
    <lineage>
        <taxon>Bacteria</taxon>
        <taxon>Bacillati</taxon>
        <taxon>Actinomycetota</taxon>
        <taxon>Actinomycetes</taxon>
        <taxon>Pseudonocardiales</taxon>
        <taxon>Pseudonocardiaceae</taxon>
        <taxon>Kutzneria</taxon>
    </lineage>
</organism>
<gene>
    <name evidence="5" type="ORF">BCF44_112106</name>
</gene>
<dbReference type="GO" id="GO:0009117">
    <property type="term" value="P:nucleotide metabolic process"/>
    <property type="evidence" value="ECO:0007669"/>
    <property type="project" value="TreeGrafter"/>
</dbReference>
<dbReference type="InterPro" id="IPR011146">
    <property type="entry name" value="HIT-like"/>
</dbReference>
<feature type="active site" description="Tele-AMP-histidine intermediate" evidence="1">
    <location>
        <position position="96"/>
    </location>
</feature>
<dbReference type="PROSITE" id="PS51084">
    <property type="entry name" value="HIT_2"/>
    <property type="match status" value="1"/>
</dbReference>
<feature type="short sequence motif" description="Histidine triad motif" evidence="2 3">
    <location>
        <begin position="94"/>
        <end position="98"/>
    </location>
</feature>
<dbReference type="Proteomes" id="UP000256269">
    <property type="component" value="Unassembled WGS sequence"/>
</dbReference>
<name>A0A3E0HAF5_9PSEU</name>
<dbReference type="SUPFAM" id="SSF54197">
    <property type="entry name" value="HIT-like"/>
    <property type="match status" value="1"/>
</dbReference>
<reference evidence="5 6" key="1">
    <citation type="submission" date="2018-08" db="EMBL/GenBank/DDBJ databases">
        <title>Genomic Encyclopedia of Archaeal and Bacterial Type Strains, Phase II (KMG-II): from individual species to whole genera.</title>
        <authorList>
            <person name="Goeker M."/>
        </authorList>
    </citation>
    <scope>NUCLEOTIDE SEQUENCE [LARGE SCALE GENOMIC DNA]</scope>
    <source>
        <strain evidence="5 6">DSM 45791</strain>
    </source>
</reference>
<keyword evidence="6" id="KW-1185">Reference proteome</keyword>
<dbReference type="GO" id="GO:0016787">
    <property type="term" value="F:hydrolase activity"/>
    <property type="evidence" value="ECO:0007669"/>
    <property type="project" value="UniProtKB-KW"/>
</dbReference>
<dbReference type="PANTHER" id="PTHR46648">
    <property type="entry name" value="HIT FAMILY PROTEIN 1"/>
    <property type="match status" value="1"/>
</dbReference>
<evidence type="ECO:0000256" key="3">
    <source>
        <dbReference type="PROSITE-ProRule" id="PRU00464"/>
    </source>
</evidence>
<dbReference type="PRINTS" id="PR00332">
    <property type="entry name" value="HISTRIAD"/>
</dbReference>
<feature type="domain" description="HIT" evidence="4">
    <location>
        <begin position="1"/>
        <end position="109"/>
    </location>
</feature>
<dbReference type="EMBL" id="QUNO01000012">
    <property type="protein sequence ID" value="REH41024.1"/>
    <property type="molecule type" value="Genomic_DNA"/>
</dbReference>
<dbReference type="InterPro" id="IPR001310">
    <property type="entry name" value="Histidine_triad_HIT"/>
</dbReference>
<protein>
    <submittedName>
        <fullName evidence="5">Diadenosine tetraphosphate (Ap4A) HIT family hydrolase</fullName>
    </submittedName>
</protein>
<evidence type="ECO:0000313" key="5">
    <source>
        <dbReference type="EMBL" id="REH41024.1"/>
    </source>
</evidence>
<sequence>MFCAIVSGTAPASVVHEDEQLIAFCDLMPINPGHLLVVPKKHAANLAELPEETGALMFPLAQRLAARIRRSPLPCDGINLSVCDGRAAGQSVFHSHLHVVPRVAGDGLGFPLHVDVRVATRSDLDQVAGLLRAEP</sequence>
<evidence type="ECO:0000259" key="4">
    <source>
        <dbReference type="PROSITE" id="PS51084"/>
    </source>
</evidence>
<proteinExistence type="predicted"/>
<dbReference type="Pfam" id="PF01230">
    <property type="entry name" value="HIT"/>
    <property type="match status" value="1"/>
</dbReference>
<accession>A0A3E0HAF5</accession>
<dbReference type="Gene3D" id="3.30.428.10">
    <property type="entry name" value="HIT-like"/>
    <property type="match status" value="1"/>
</dbReference>
<evidence type="ECO:0000313" key="6">
    <source>
        <dbReference type="Proteomes" id="UP000256269"/>
    </source>
</evidence>
<dbReference type="RefSeq" id="WP_394468131.1">
    <property type="nucleotide sequence ID" value="NZ_CP144375.1"/>
</dbReference>
<dbReference type="AlphaFoldDB" id="A0A3E0HAF5"/>
<evidence type="ECO:0000256" key="2">
    <source>
        <dbReference type="PIRSR" id="PIRSR601310-3"/>
    </source>
</evidence>
<evidence type="ECO:0000256" key="1">
    <source>
        <dbReference type="PIRSR" id="PIRSR601310-1"/>
    </source>
</evidence>
<comment type="caution">
    <text evidence="5">The sequence shown here is derived from an EMBL/GenBank/DDBJ whole genome shotgun (WGS) entry which is preliminary data.</text>
</comment>
<dbReference type="PANTHER" id="PTHR46648:SF1">
    <property type="entry name" value="ADENOSINE 5'-MONOPHOSPHORAMIDASE HNT1"/>
    <property type="match status" value="1"/>
</dbReference>